<accession>A0AAD5CRC0</accession>
<dbReference type="EMBL" id="JAMZMK010007122">
    <property type="protein sequence ID" value="KAI7745815.1"/>
    <property type="molecule type" value="Genomic_DNA"/>
</dbReference>
<feature type="non-terminal residue" evidence="1">
    <location>
        <position position="1"/>
    </location>
</feature>
<feature type="non-terminal residue" evidence="1">
    <location>
        <position position="90"/>
    </location>
</feature>
<dbReference type="Proteomes" id="UP001206925">
    <property type="component" value="Unassembled WGS sequence"/>
</dbReference>
<gene>
    <name evidence="1" type="ORF">M8C21_004807</name>
</gene>
<organism evidence="1 2">
    <name type="scientific">Ambrosia artemisiifolia</name>
    <name type="common">Common ragweed</name>
    <dbReference type="NCBI Taxonomy" id="4212"/>
    <lineage>
        <taxon>Eukaryota</taxon>
        <taxon>Viridiplantae</taxon>
        <taxon>Streptophyta</taxon>
        <taxon>Embryophyta</taxon>
        <taxon>Tracheophyta</taxon>
        <taxon>Spermatophyta</taxon>
        <taxon>Magnoliopsida</taxon>
        <taxon>eudicotyledons</taxon>
        <taxon>Gunneridae</taxon>
        <taxon>Pentapetalae</taxon>
        <taxon>asterids</taxon>
        <taxon>campanulids</taxon>
        <taxon>Asterales</taxon>
        <taxon>Asteraceae</taxon>
        <taxon>Asteroideae</taxon>
        <taxon>Heliantheae alliance</taxon>
        <taxon>Heliantheae</taxon>
        <taxon>Ambrosia</taxon>
    </lineage>
</organism>
<comment type="caution">
    <text evidence="1">The sequence shown here is derived from an EMBL/GenBank/DDBJ whole genome shotgun (WGS) entry which is preliminary data.</text>
</comment>
<sequence>VTGMVDVVVDPTKMTTLWVSRSGENDTLVVVISRSEGNILELLGLSVTFGGVGGGVDDDVVWLWPVVKGLKVTVVFGDGWCFRPLNKKDG</sequence>
<name>A0AAD5CRC0_AMBAR</name>
<protein>
    <submittedName>
        <fullName evidence="1">Uncharacterized protein</fullName>
    </submittedName>
</protein>
<evidence type="ECO:0000313" key="1">
    <source>
        <dbReference type="EMBL" id="KAI7745815.1"/>
    </source>
</evidence>
<keyword evidence="2" id="KW-1185">Reference proteome</keyword>
<reference evidence="1" key="1">
    <citation type="submission" date="2022-06" db="EMBL/GenBank/DDBJ databases">
        <title>Uncovering the hologenomic basis of an extraordinary plant invasion.</title>
        <authorList>
            <person name="Bieker V.C."/>
            <person name="Martin M.D."/>
            <person name="Gilbert T."/>
            <person name="Hodgins K."/>
            <person name="Battlay P."/>
            <person name="Petersen B."/>
            <person name="Wilson J."/>
        </authorList>
    </citation>
    <scope>NUCLEOTIDE SEQUENCE</scope>
    <source>
        <strain evidence="1">AA19_3_7</strain>
        <tissue evidence="1">Leaf</tissue>
    </source>
</reference>
<dbReference type="AlphaFoldDB" id="A0AAD5CRC0"/>
<proteinExistence type="predicted"/>
<evidence type="ECO:0000313" key="2">
    <source>
        <dbReference type="Proteomes" id="UP001206925"/>
    </source>
</evidence>